<evidence type="ECO:0000256" key="2">
    <source>
        <dbReference type="ARBA" id="ARBA00010687"/>
    </source>
</evidence>
<dbReference type="PANTHER" id="PTHR34983:SF1">
    <property type="entry name" value="ARABINOGALACTAN ENDO-BETA-1,4-GALACTANASE A"/>
    <property type="match status" value="1"/>
</dbReference>
<keyword evidence="7" id="KW-0812">Transmembrane</keyword>
<comment type="caution">
    <text evidence="8">The sequence shown here is derived from an EMBL/GenBank/DDBJ whole genome shotgun (WGS) entry which is preliminary data.</text>
</comment>
<dbReference type="EMBL" id="BOMW01000016">
    <property type="protein sequence ID" value="GIF04082.1"/>
    <property type="molecule type" value="Genomic_DNA"/>
</dbReference>
<comment type="similarity">
    <text evidence="2 6">Belongs to the glycosyl hydrolase 53 family.</text>
</comment>
<dbReference type="Pfam" id="PF07745">
    <property type="entry name" value="Glyco_hydro_53"/>
    <property type="match status" value="1"/>
</dbReference>
<evidence type="ECO:0000256" key="1">
    <source>
        <dbReference type="ARBA" id="ARBA00001695"/>
    </source>
</evidence>
<dbReference type="Gene3D" id="3.20.20.80">
    <property type="entry name" value="Glycosidases"/>
    <property type="match status" value="1"/>
</dbReference>
<comment type="catalytic activity">
    <reaction evidence="1 6">
        <text>The enzyme specifically hydrolyzes (1-&gt;4)-beta-D-galactosidic linkages in type I arabinogalactans.</text>
        <dbReference type="EC" id="3.2.1.89"/>
    </reaction>
</comment>
<feature type="transmembrane region" description="Helical" evidence="7">
    <location>
        <begin position="72"/>
        <end position="90"/>
    </location>
</feature>
<name>A0A919N472_9ACTN</name>
<evidence type="ECO:0000256" key="5">
    <source>
        <dbReference type="ARBA" id="ARBA00023295"/>
    </source>
</evidence>
<reference evidence="8" key="1">
    <citation type="submission" date="2021-01" db="EMBL/GenBank/DDBJ databases">
        <title>Whole genome shotgun sequence of Actinoplanes siamensis NBRC 109076.</title>
        <authorList>
            <person name="Komaki H."/>
            <person name="Tamura T."/>
        </authorList>
    </citation>
    <scope>NUCLEOTIDE SEQUENCE</scope>
    <source>
        <strain evidence="8">NBRC 109076</strain>
    </source>
</reference>
<keyword evidence="7" id="KW-0472">Membrane</keyword>
<keyword evidence="4 6" id="KW-0378">Hydrolase</keyword>
<accession>A0A919N472</accession>
<dbReference type="GO" id="GO:0045490">
    <property type="term" value="P:pectin catabolic process"/>
    <property type="evidence" value="ECO:0007669"/>
    <property type="project" value="TreeGrafter"/>
</dbReference>
<dbReference type="AlphaFoldDB" id="A0A919N472"/>
<evidence type="ECO:0000256" key="6">
    <source>
        <dbReference type="RuleBase" id="RU361192"/>
    </source>
</evidence>
<dbReference type="GO" id="GO:0015926">
    <property type="term" value="F:glucosidase activity"/>
    <property type="evidence" value="ECO:0007669"/>
    <property type="project" value="InterPro"/>
</dbReference>
<evidence type="ECO:0000313" key="9">
    <source>
        <dbReference type="Proteomes" id="UP000629619"/>
    </source>
</evidence>
<dbReference type="PANTHER" id="PTHR34983">
    <property type="entry name" value="ARABINOGALACTAN ENDO-BETA-1,4-GALACTANASE A"/>
    <property type="match status" value="1"/>
</dbReference>
<keyword evidence="7" id="KW-1133">Transmembrane helix</keyword>
<evidence type="ECO:0000256" key="3">
    <source>
        <dbReference type="ARBA" id="ARBA00012556"/>
    </source>
</evidence>
<dbReference type="InterPro" id="IPR017853">
    <property type="entry name" value="GH"/>
</dbReference>
<keyword evidence="9" id="KW-1185">Reference proteome</keyword>
<dbReference type="SUPFAM" id="SSF51445">
    <property type="entry name" value="(Trans)glycosidases"/>
    <property type="match status" value="1"/>
</dbReference>
<dbReference type="EC" id="3.2.1.89" evidence="3 6"/>
<dbReference type="InterPro" id="IPR011683">
    <property type="entry name" value="Glyco_hydro_53"/>
</dbReference>
<dbReference type="GO" id="GO:0031218">
    <property type="term" value="F:arabinogalactan endo-1,4-beta-galactosidase activity"/>
    <property type="evidence" value="ECO:0007669"/>
    <property type="project" value="UniProtKB-EC"/>
</dbReference>
<evidence type="ECO:0000313" key="8">
    <source>
        <dbReference type="EMBL" id="GIF04082.1"/>
    </source>
</evidence>
<proteinExistence type="inferred from homology"/>
<dbReference type="Proteomes" id="UP000629619">
    <property type="component" value="Unassembled WGS sequence"/>
</dbReference>
<sequence length="432" mass="46580">MRDAARASGALGVLHREPAWTATDGNRWDVEHPGNARENTATVDDTGGSTRTPLGVADFCSYPRRSDMRKSLLAVVGAVLLTLALTPHPARAASLGMLGADVSSLQRTLDLGGRYYTAAGAQADPYDILKGAGANYLRLRVWNNPASGYNNKAKVLQQAKTIKAKGFKLLVDFHYSDTWADPGKQYPPAAWSSHSLTQLQADVYNYTYDVCTALKAQGTTPDSVQIGNEINVGMLWPAGKVTNNNFAPLASLLKQGYNATKACNSGTQVMIHTADADSDANARWFYDGIKAQGVTWDITALSYYCMWHGTLANLYNVIADVRSRYGKPVVVAETAYMYTTANADSQSNSIPGTVTCDGQPATKAGQGTEFSWIQNTARNAGAIGVFYWEPTWYAIAGNGWDPADINGTGDGWDNMATFDAGGKFNSYVKWTA</sequence>
<evidence type="ECO:0000256" key="7">
    <source>
        <dbReference type="SAM" id="Phobius"/>
    </source>
</evidence>
<protein>
    <recommendedName>
        <fullName evidence="3 6">Arabinogalactan endo-beta-1,4-galactanase</fullName>
        <ecNumber evidence="3 6">3.2.1.89</ecNumber>
    </recommendedName>
</protein>
<organism evidence="8 9">
    <name type="scientific">Actinoplanes siamensis</name>
    <dbReference type="NCBI Taxonomy" id="1223317"/>
    <lineage>
        <taxon>Bacteria</taxon>
        <taxon>Bacillati</taxon>
        <taxon>Actinomycetota</taxon>
        <taxon>Actinomycetes</taxon>
        <taxon>Micromonosporales</taxon>
        <taxon>Micromonosporaceae</taxon>
        <taxon>Actinoplanes</taxon>
    </lineage>
</organism>
<evidence type="ECO:0000256" key="4">
    <source>
        <dbReference type="ARBA" id="ARBA00022801"/>
    </source>
</evidence>
<gene>
    <name evidence="8" type="ORF">Asi03nite_16200</name>
</gene>
<keyword evidence="5 6" id="KW-0326">Glycosidase</keyword>